<proteinExistence type="predicted"/>
<keyword evidence="3" id="KW-1185">Reference proteome</keyword>
<dbReference type="EMBL" id="JAIWYP010000004">
    <property type="protein sequence ID" value="KAH3834758.1"/>
    <property type="molecule type" value="Genomic_DNA"/>
</dbReference>
<accession>A0A9D4K7Z1</accession>
<gene>
    <name evidence="2" type="ORF">DPMN_108093</name>
</gene>
<protein>
    <submittedName>
        <fullName evidence="2">Uncharacterized protein</fullName>
    </submittedName>
</protein>
<dbReference type="AlphaFoldDB" id="A0A9D4K7Z1"/>
<evidence type="ECO:0000256" key="1">
    <source>
        <dbReference type="SAM" id="MobiDB-lite"/>
    </source>
</evidence>
<feature type="region of interest" description="Disordered" evidence="1">
    <location>
        <begin position="41"/>
        <end position="62"/>
    </location>
</feature>
<organism evidence="2 3">
    <name type="scientific">Dreissena polymorpha</name>
    <name type="common">Zebra mussel</name>
    <name type="synonym">Mytilus polymorpha</name>
    <dbReference type="NCBI Taxonomy" id="45954"/>
    <lineage>
        <taxon>Eukaryota</taxon>
        <taxon>Metazoa</taxon>
        <taxon>Spiralia</taxon>
        <taxon>Lophotrochozoa</taxon>
        <taxon>Mollusca</taxon>
        <taxon>Bivalvia</taxon>
        <taxon>Autobranchia</taxon>
        <taxon>Heteroconchia</taxon>
        <taxon>Euheterodonta</taxon>
        <taxon>Imparidentia</taxon>
        <taxon>Neoheterodontei</taxon>
        <taxon>Myida</taxon>
        <taxon>Dreissenoidea</taxon>
        <taxon>Dreissenidae</taxon>
        <taxon>Dreissena</taxon>
    </lineage>
</organism>
<evidence type="ECO:0000313" key="2">
    <source>
        <dbReference type="EMBL" id="KAH3834758.1"/>
    </source>
</evidence>
<sequence length="62" mass="7190">MPSNRPQQRCPLHRAKRDTEMLLTLDTTCHRDAPHIRHDVTQGCHSHRTQQDTEMLLASDTT</sequence>
<name>A0A9D4K7Z1_DREPO</name>
<comment type="caution">
    <text evidence="2">The sequence shown here is derived from an EMBL/GenBank/DDBJ whole genome shotgun (WGS) entry which is preliminary data.</text>
</comment>
<dbReference type="Proteomes" id="UP000828390">
    <property type="component" value="Unassembled WGS sequence"/>
</dbReference>
<reference evidence="2" key="2">
    <citation type="submission" date="2020-11" db="EMBL/GenBank/DDBJ databases">
        <authorList>
            <person name="McCartney M.A."/>
            <person name="Auch B."/>
            <person name="Kono T."/>
            <person name="Mallez S."/>
            <person name="Becker A."/>
            <person name="Gohl D.M."/>
            <person name="Silverstein K.A.T."/>
            <person name="Koren S."/>
            <person name="Bechman K.B."/>
            <person name="Herman A."/>
            <person name="Abrahante J.E."/>
            <person name="Garbe J."/>
        </authorList>
    </citation>
    <scope>NUCLEOTIDE SEQUENCE</scope>
    <source>
        <strain evidence="2">Duluth1</strain>
        <tissue evidence="2">Whole animal</tissue>
    </source>
</reference>
<reference evidence="2" key="1">
    <citation type="journal article" date="2019" name="bioRxiv">
        <title>The Genome of the Zebra Mussel, Dreissena polymorpha: A Resource for Invasive Species Research.</title>
        <authorList>
            <person name="McCartney M.A."/>
            <person name="Auch B."/>
            <person name="Kono T."/>
            <person name="Mallez S."/>
            <person name="Zhang Y."/>
            <person name="Obille A."/>
            <person name="Becker A."/>
            <person name="Abrahante J.E."/>
            <person name="Garbe J."/>
            <person name="Badalamenti J.P."/>
            <person name="Herman A."/>
            <person name="Mangelson H."/>
            <person name="Liachko I."/>
            <person name="Sullivan S."/>
            <person name="Sone E.D."/>
            <person name="Koren S."/>
            <person name="Silverstein K.A.T."/>
            <person name="Beckman K.B."/>
            <person name="Gohl D.M."/>
        </authorList>
    </citation>
    <scope>NUCLEOTIDE SEQUENCE</scope>
    <source>
        <strain evidence="2">Duluth1</strain>
        <tissue evidence="2">Whole animal</tissue>
    </source>
</reference>
<evidence type="ECO:0000313" key="3">
    <source>
        <dbReference type="Proteomes" id="UP000828390"/>
    </source>
</evidence>